<dbReference type="Pfam" id="PF13867">
    <property type="entry name" value="SAP30_Sin3_bdg"/>
    <property type="match status" value="1"/>
</dbReference>
<proteinExistence type="inferred from homology"/>
<gene>
    <name evidence="9" type="ORF">WJX75_006093</name>
</gene>
<accession>A0ABR2YNY6</accession>
<comment type="caution">
    <text evidence="9">The sequence shown here is derived from an EMBL/GenBank/DDBJ whole genome shotgun (WGS) entry which is preliminary data.</text>
</comment>
<evidence type="ECO:0000259" key="8">
    <source>
        <dbReference type="Pfam" id="PF13867"/>
    </source>
</evidence>
<evidence type="ECO:0000256" key="1">
    <source>
        <dbReference type="ARBA" id="ARBA00004123"/>
    </source>
</evidence>
<dbReference type="Gene3D" id="6.10.160.20">
    <property type="match status" value="1"/>
</dbReference>
<evidence type="ECO:0000256" key="7">
    <source>
        <dbReference type="SAM" id="MobiDB-lite"/>
    </source>
</evidence>
<evidence type="ECO:0000256" key="2">
    <source>
        <dbReference type="ARBA" id="ARBA00006283"/>
    </source>
</evidence>
<evidence type="ECO:0000256" key="3">
    <source>
        <dbReference type="ARBA" id="ARBA00022491"/>
    </source>
</evidence>
<organism evidence="9 10">
    <name type="scientific">Coccomyxa subellipsoidea</name>
    <dbReference type="NCBI Taxonomy" id="248742"/>
    <lineage>
        <taxon>Eukaryota</taxon>
        <taxon>Viridiplantae</taxon>
        <taxon>Chlorophyta</taxon>
        <taxon>core chlorophytes</taxon>
        <taxon>Trebouxiophyceae</taxon>
        <taxon>Trebouxiophyceae incertae sedis</taxon>
        <taxon>Coccomyxaceae</taxon>
        <taxon>Coccomyxa</taxon>
    </lineage>
</organism>
<dbReference type="InterPro" id="IPR038291">
    <property type="entry name" value="SAP30_C_sf"/>
</dbReference>
<evidence type="ECO:0000256" key="5">
    <source>
        <dbReference type="ARBA" id="ARBA00023163"/>
    </source>
</evidence>
<dbReference type="PANTHER" id="PTHR13286:SF6">
    <property type="entry name" value="HISTONE DEACETYLASE COMPLEX SUBUNIT SAP30L-RELATED"/>
    <property type="match status" value="1"/>
</dbReference>
<sequence length="159" mass="17600">MALVASEQRGGSKAAEERTDSPRTTYGTPRIGFLGGRGECSESNRGAPKDACKKTAQAARPLSWKVDTPILSDADIPHQRRISVRHSNQPRINFHNLETAALKRYRRFYKLPDVGPNSSKDQLVMAVGRHFMAQTVDESKVIALFVAAARRAALEPRED</sequence>
<dbReference type="Proteomes" id="UP001491310">
    <property type="component" value="Unassembled WGS sequence"/>
</dbReference>
<dbReference type="InterPro" id="IPR025718">
    <property type="entry name" value="SAP30_Sin3-bd"/>
</dbReference>
<dbReference type="InterPro" id="IPR024145">
    <property type="entry name" value="His_deAcase_SAP30/SAP30L"/>
</dbReference>
<comment type="subcellular location">
    <subcellularLocation>
        <location evidence="1">Nucleus</location>
    </subcellularLocation>
</comment>
<evidence type="ECO:0000313" key="9">
    <source>
        <dbReference type="EMBL" id="KAK9908325.1"/>
    </source>
</evidence>
<dbReference type="PANTHER" id="PTHR13286">
    <property type="entry name" value="SAP30"/>
    <property type="match status" value="1"/>
</dbReference>
<dbReference type="EMBL" id="JALJOT010000008">
    <property type="protein sequence ID" value="KAK9908325.1"/>
    <property type="molecule type" value="Genomic_DNA"/>
</dbReference>
<keyword evidence="6" id="KW-0539">Nucleus</keyword>
<evidence type="ECO:0000256" key="4">
    <source>
        <dbReference type="ARBA" id="ARBA00023015"/>
    </source>
</evidence>
<keyword evidence="5" id="KW-0804">Transcription</keyword>
<reference evidence="9 10" key="1">
    <citation type="journal article" date="2024" name="Nat. Commun.">
        <title>Phylogenomics reveals the evolutionary origins of lichenization in chlorophyte algae.</title>
        <authorList>
            <person name="Puginier C."/>
            <person name="Libourel C."/>
            <person name="Otte J."/>
            <person name="Skaloud P."/>
            <person name="Haon M."/>
            <person name="Grisel S."/>
            <person name="Petersen M."/>
            <person name="Berrin J.G."/>
            <person name="Delaux P.M."/>
            <person name="Dal Grande F."/>
            <person name="Keller J."/>
        </authorList>
    </citation>
    <scope>NUCLEOTIDE SEQUENCE [LARGE SCALE GENOMIC DNA]</scope>
    <source>
        <strain evidence="9 10">SAG 216-7</strain>
    </source>
</reference>
<evidence type="ECO:0000313" key="10">
    <source>
        <dbReference type="Proteomes" id="UP001491310"/>
    </source>
</evidence>
<protein>
    <recommendedName>
        <fullName evidence="8">Histone deacetylase complex subunit SAP30 Sin3 binding domain-containing protein</fullName>
    </recommendedName>
</protein>
<feature type="region of interest" description="Disordered" evidence="7">
    <location>
        <begin position="1"/>
        <end position="60"/>
    </location>
</feature>
<keyword evidence="4" id="KW-0805">Transcription regulation</keyword>
<feature type="domain" description="Histone deacetylase complex subunit SAP30 Sin3 binding" evidence="8">
    <location>
        <begin position="97"/>
        <end position="150"/>
    </location>
</feature>
<keyword evidence="3" id="KW-0678">Repressor</keyword>
<keyword evidence="10" id="KW-1185">Reference proteome</keyword>
<name>A0ABR2YNY6_9CHLO</name>
<comment type="similarity">
    <text evidence="2">Belongs to the SAP30 family.</text>
</comment>
<evidence type="ECO:0000256" key="6">
    <source>
        <dbReference type="ARBA" id="ARBA00023242"/>
    </source>
</evidence>
<feature type="compositionally biased region" description="Basic and acidic residues" evidence="7">
    <location>
        <begin position="39"/>
        <end position="53"/>
    </location>
</feature>